<keyword evidence="3" id="KW-1185">Reference proteome</keyword>
<keyword evidence="2" id="KW-0808">Transferase</keyword>
<evidence type="ECO:0000256" key="1">
    <source>
        <dbReference type="SAM" id="MobiDB-lite"/>
    </source>
</evidence>
<dbReference type="GO" id="GO:0003964">
    <property type="term" value="F:RNA-directed DNA polymerase activity"/>
    <property type="evidence" value="ECO:0007669"/>
    <property type="project" value="UniProtKB-KW"/>
</dbReference>
<dbReference type="InterPro" id="IPR036691">
    <property type="entry name" value="Endo/exonu/phosph_ase_sf"/>
</dbReference>
<dbReference type="Proteomes" id="UP001151760">
    <property type="component" value="Unassembled WGS sequence"/>
</dbReference>
<comment type="caution">
    <text evidence="2">The sequence shown here is derived from an EMBL/GenBank/DDBJ whole genome shotgun (WGS) entry which is preliminary data.</text>
</comment>
<proteinExistence type="predicted"/>
<protein>
    <submittedName>
        <fullName evidence="2">RNA-directed DNA polymerase, eukaryota</fullName>
    </submittedName>
</protein>
<name>A0ABQ5ID18_9ASTR</name>
<dbReference type="PANTHER" id="PTHR33710:SF64">
    <property type="entry name" value="ENDONUCLEASE_EXONUCLEASE_PHOSPHATASE DOMAIN-CONTAINING PROTEIN"/>
    <property type="match status" value="1"/>
</dbReference>
<evidence type="ECO:0000313" key="2">
    <source>
        <dbReference type="EMBL" id="GJT97900.1"/>
    </source>
</evidence>
<keyword evidence="2" id="KW-0548">Nucleotidyltransferase</keyword>
<dbReference type="Gene3D" id="3.60.10.10">
    <property type="entry name" value="Endonuclease/exonuclease/phosphatase"/>
    <property type="match status" value="1"/>
</dbReference>
<sequence length="614" mass="71102">MGVLHVRSPSMNFMSLNIQGLAQKAKKDWVKELCVNNKVNFLSLQETKMETIELFCIKRCWGIFAFDYVYSASVGNLSGILCVWDPKLFQKTNITVSDYFVMIRGVWVPNGKKLRIILVYAHQELNEKKMLWDYISHVMSNWKCDVVIMGDFNEVRKKAERFGLVFNVQGADAFNLFISNASLEEVPLGGCSFTWCHKSATKMSKLDRFLISESLMSACPNISAITLDRYLSDHRPILMCESHYDYGPVPFRFFHYWFEMEGFDKFVEESWKEAPVAEINALIKMMKKLKYLKEKIRVWNKNKKECPNNSKRNLKAELDSVIDKGKGDDDVAIEGVENSKYYHGILNKKRSQLAIRGILVDGNWIDSPGLVKTDLECEVIKEEIKRAVWDCGIDKSSGPDGFTFGFYRCVVVALEAQAANMANTDKNTRTSKTQEARKGTNNHKQNFDDRRNTTTNNDNNYSNNRNNNNYRDNHNNHNLNNDYHQQENRKQETIRTYAATPTENKRYTKKYHGNLTLVQDAPCITPEFAQASVRLATMEKGHYKSQCSKTDNSTFHISKKYLCDKSLVIPMKEIWLDDKLNFVEEPVEIMDREVKQLRRSSIPIVKVRWNSEFT</sequence>
<feature type="compositionally biased region" description="Low complexity" evidence="1">
    <location>
        <begin position="453"/>
        <end position="483"/>
    </location>
</feature>
<reference evidence="2" key="1">
    <citation type="journal article" date="2022" name="Int. J. Mol. Sci.">
        <title>Draft Genome of Tanacetum Coccineum: Genomic Comparison of Closely Related Tanacetum-Family Plants.</title>
        <authorList>
            <person name="Yamashiro T."/>
            <person name="Shiraishi A."/>
            <person name="Nakayama K."/>
            <person name="Satake H."/>
        </authorList>
    </citation>
    <scope>NUCLEOTIDE SEQUENCE</scope>
</reference>
<organism evidence="2 3">
    <name type="scientific">Tanacetum coccineum</name>
    <dbReference type="NCBI Taxonomy" id="301880"/>
    <lineage>
        <taxon>Eukaryota</taxon>
        <taxon>Viridiplantae</taxon>
        <taxon>Streptophyta</taxon>
        <taxon>Embryophyta</taxon>
        <taxon>Tracheophyta</taxon>
        <taxon>Spermatophyta</taxon>
        <taxon>Magnoliopsida</taxon>
        <taxon>eudicotyledons</taxon>
        <taxon>Gunneridae</taxon>
        <taxon>Pentapetalae</taxon>
        <taxon>asterids</taxon>
        <taxon>campanulids</taxon>
        <taxon>Asterales</taxon>
        <taxon>Asteraceae</taxon>
        <taxon>Asteroideae</taxon>
        <taxon>Anthemideae</taxon>
        <taxon>Anthemidinae</taxon>
        <taxon>Tanacetum</taxon>
    </lineage>
</organism>
<accession>A0ABQ5ID18</accession>
<dbReference type="PANTHER" id="PTHR33710">
    <property type="entry name" value="BNAC02G09200D PROTEIN"/>
    <property type="match status" value="1"/>
</dbReference>
<gene>
    <name evidence="2" type="ORF">Tco_1093418</name>
</gene>
<evidence type="ECO:0000313" key="3">
    <source>
        <dbReference type="Proteomes" id="UP001151760"/>
    </source>
</evidence>
<feature type="region of interest" description="Disordered" evidence="1">
    <location>
        <begin position="423"/>
        <end position="491"/>
    </location>
</feature>
<reference evidence="2" key="2">
    <citation type="submission" date="2022-01" db="EMBL/GenBank/DDBJ databases">
        <authorList>
            <person name="Yamashiro T."/>
            <person name="Shiraishi A."/>
            <person name="Satake H."/>
            <person name="Nakayama K."/>
        </authorList>
    </citation>
    <scope>NUCLEOTIDE SEQUENCE</scope>
</reference>
<feature type="compositionally biased region" description="Basic and acidic residues" evidence="1">
    <location>
        <begin position="426"/>
        <end position="438"/>
    </location>
</feature>
<keyword evidence="2" id="KW-0695">RNA-directed DNA polymerase</keyword>
<dbReference type="SUPFAM" id="SSF56219">
    <property type="entry name" value="DNase I-like"/>
    <property type="match status" value="1"/>
</dbReference>
<dbReference type="EMBL" id="BQNB010020623">
    <property type="protein sequence ID" value="GJT97900.1"/>
    <property type="molecule type" value="Genomic_DNA"/>
</dbReference>